<protein>
    <submittedName>
        <fullName evidence="3">Uncharacterized protein</fullName>
    </submittedName>
</protein>
<sequence length="605" mass="65012">MGFCSDDEDFARLNLPGAEAATISTSYNDSYSLASAVALSPLSSNDSSETQIYKPSQLAELPALLVDHLEPSISSAAEANNIAQFSYYSDRDIANASNSDNNNIVAEIDSATDFSDPLNPILIDGLHSNDKNEVNVPCTGANLAVNFANNDGIDKVSLIEDTPDAMAFETPINLISESNQSSIAANISDVSVDLFVTNPLNENENHEILNNISENTNDGEQSSIDIALAEKIELENTLASAEFAVSDNTPPATPTPDAKPQQTAKTEAPLNTPLSPLVAQIALNSPTLSASLLKPPVSDETSSSTTGTLETVHLTTSSFVDVSFDSFNNTNIGAFEEDLDEFDEQDISLAQFSSSSAITAATASSTATTNTILFTAAPVSIASVNILQEPVAVTADSSNDLYGFDDDDDDDDDDGDIGTVTSSVGRKIVLEPTFASSKLSTNVLGDEDDEVEVVENEIELKNINPEDEEMDISVSVLAPPVSVVEDDRVPELSTDEAIGSDEIEEDYQQYESVKAPQAITSKRTDTSDFDNERMLLMSQAMDLIDSVSELIARNEKLKMEHAQLNEQNRMLKEYIANMMSKVCAEDPLISIAEGDFKNLFNKRPD</sequence>
<evidence type="ECO:0000256" key="1">
    <source>
        <dbReference type="SAM" id="Coils"/>
    </source>
</evidence>
<dbReference type="AlphaFoldDB" id="A0AAD5XFP0"/>
<reference evidence="3" key="1">
    <citation type="submission" date="2020-05" db="EMBL/GenBank/DDBJ databases">
        <title>Phylogenomic resolution of chytrid fungi.</title>
        <authorList>
            <person name="Stajich J.E."/>
            <person name="Amses K."/>
            <person name="Simmons R."/>
            <person name="Seto K."/>
            <person name="Myers J."/>
            <person name="Bonds A."/>
            <person name="Quandt C.A."/>
            <person name="Barry K."/>
            <person name="Liu P."/>
            <person name="Grigoriev I."/>
            <person name="Longcore J.E."/>
            <person name="James T.Y."/>
        </authorList>
    </citation>
    <scope>NUCLEOTIDE SEQUENCE</scope>
    <source>
        <strain evidence="3">JEL0513</strain>
    </source>
</reference>
<dbReference type="Proteomes" id="UP001211907">
    <property type="component" value="Unassembled WGS sequence"/>
</dbReference>
<dbReference type="Gene3D" id="1.20.5.170">
    <property type="match status" value="1"/>
</dbReference>
<accession>A0AAD5XFP0</accession>
<dbReference type="Pfam" id="PF10224">
    <property type="entry name" value="DUF2205"/>
    <property type="match status" value="1"/>
</dbReference>
<feature type="compositionally biased region" description="Acidic residues" evidence="2">
    <location>
        <begin position="403"/>
        <end position="416"/>
    </location>
</feature>
<feature type="coiled-coil region" evidence="1">
    <location>
        <begin position="547"/>
        <end position="574"/>
    </location>
</feature>
<organism evidence="3 4">
    <name type="scientific">Physocladia obscura</name>
    <dbReference type="NCBI Taxonomy" id="109957"/>
    <lineage>
        <taxon>Eukaryota</taxon>
        <taxon>Fungi</taxon>
        <taxon>Fungi incertae sedis</taxon>
        <taxon>Chytridiomycota</taxon>
        <taxon>Chytridiomycota incertae sedis</taxon>
        <taxon>Chytridiomycetes</taxon>
        <taxon>Chytridiales</taxon>
        <taxon>Chytriomycetaceae</taxon>
        <taxon>Physocladia</taxon>
    </lineage>
</organism>
<evidence type="ECO:0000313" key="3">
    <source>
        <dbReference type="EMBL" id="KAJ3113178.1"/>
    </source>
</evidence>
<feature type="region of interest" description="Disordered" evidence="2">
    <location>
        <begin position="397"/>
        <end position="418"/>
    </location>
</feature>
<evidence type="ECO:0000256" key="2">
    <source>
        <dbReference type="SAM" id="MobiDB-lite"/>
    </source>
</evidence>
<evidence type="ECO:0000313" key="4">
    <source>
        <dbReference type="Proteomes" id="UP001211907"/>
    </source>
</evidence>
<dbReference type="InterPro" id="IPR019357">
    <property type="entry name" value="SCOC"/>
</dbReference>
<feature type="compositionally biased region" description="Low complexity" evidence="2">
    <location>
        <begin position="255"/>
        <end position="264"/>
    </location>
</feature>
<comment type="caution">
    <text evidence="3">The sequence shown here is derived from an EMBL/GenBank/DDBJ whole genome shotgun (WGS) entry which is preliminary data.</text>
</comment>
<name>A0AAD5XFP0_9FUNG</name>
<keyword evidence="4" id="KW-1185">Reference proteome</keyword>
<dbReference type="EMBL" id="JADGJH010001469">
    <property type="protein sequence ID" value="KAJ3113178.1"/>
    <property type="molecule type" value="Genomic_DNA"/>
</dbReference>
<proteinExistence type="predicted"/>
<keyword evidence="1" id="KW-0175">Coiled coil</keyword>
<feature type="region of interest" description="Disordered" evidence="2">
    <location>
        <begin position="245"/>
        <end position="270"/>
    </location>
</feature>
<gene>
    <name evidence="3" type="ORF">HK100_002065</name>
</gene>